<dbReference type="OrthoDB" id="5801116at2759"/>
<gene>
    <name evidence="2" type="primary">Acey_s0231.g2990</name>
    <name evidence="2" type="synonym">Acey-T05B11.1</name>
    <name evidence="2" type="ORF">Y032_0231g2990</name>
</gene>
<evidence type="ECO:0000259" key="1">
    <source>
        <dbReference type="PROSITE" id="PS50181"/>
    </source>
</evidence>
<sequence length="342" mass="39036">MFTHCIPVNADFNTVDNCVSDHFTVTTFLWRSLHTSSDVLGSVTFTSVLYQALITEAQVLVMDFSLLPEEVLVNVLKMSSPTTVVVAKRLNRKLNRIVERNHLGKPHVDDFSVEMRTFLGRTRPIGKLQLKNTEKMHRRVVVTMKRKHKSRQVVEEGLEGPSCSNGTSLVMEEMKKVQLYERLSFDGVTADTEFFNMLTAKWNDLSAVQSLSFTLCHLKFSKEQMLSLLTRTACRSLTLDFCHFEQDIISDKVINSMPCMQCLRIQPRSTVYLHQLTDATLRRWSASPPTTIALYNCASNFTLQGIVEIIKVRFSLYSGMFYPSEQVVLEQLPKKVVQLLVL</sequence>
<evidence type="ECO:0000313" key="3">
    <source>
        <dbReference type="Proteomes" id="UP000024635"/>
    </source>
</evidence>
<reference evidence="3" key="1">
    <citation type="journal article" date="2015" name="Nat. Genet.">
        <title>The genome and transcriptome of the zoonotic hookworm Ancylostoma ceylanicum identify infection-specific gene families.</title>
        <authorList>
            <person name="Schwarz E.M."/>
            <person name="Hu Y."/>
            <person name="Antoshechkin I."/>
            <person name="Miller M.M."/>
            <person name="Sternberg P.W."/>
            <person name="Aroian R.V."/>
        </authorList>
    </citation>
    <scope>NUCLEOTIDE SEQUENCE</scope>
    <source>
        <strain evidence="3">HY135</strain>
    </source>
</reference>
<dbReference type="InterPro" id="IPR001810">
    <property type="entry name" value="F-box_dom"/>
</dbReference>
<name>A0A016SGN9_9BILA</name>
<dbReference type="EMBL" id="JARK01001567">
    <property type="protein sequence ID" value="EYB89464.1"/>
    <property type="molecule type" value="Genomic_DNA"/>
</dbReference>
<keyword evidence="3" id="KW-1185">Reference proteome</keyword>
<evidence type="ECO:0000313" key="2">
    <source>
        <dbReference type="EMBL" id="EYB89464.1"/>
    </source>
</evidence>
<dbReference type="Proteomes" id="UP000024635">
    <property type="component" value="Unassembled WGS sequence"/>
</dbReference>
<protein>
    <recommendedName>
        <fullName evidence="1">F-box domain-containing protein</fullName>
    </recommendedName>
</protein>
<feature type="domain" description="F-box" evidence="1">
    <location>
        <begin position="61"/>
        <end position="107"/>
    </location>
</feature>
<comment type="caution">
    <text evidence="2">The sequence shown here is derived from an EMBL/GenBank/DDBJ whole genome shotgun (WGS) entry which is preliminary data.</text>
</comment>
<accession>A0A016SGN9</accession>
<organism evidence="2 3">
    <name type="scientific">Ancylostoma ceylanicum</name>
    <dbReference type="NCBI Taxonomy" id="53326"/>
    <lineage>
        <taxon>Eukaryota</taxon>
        <taxon>Metazoa</taxon>
        <taxon>Ecdysozoa</taxon>
        <taxon>Nematoda</taxon>
        <taxon>Chromadorea</taxon>
        <taxon>Rhabditida</taxon>
        <taxon>Rhabditina</taxon>
        <taxon>Rhabditomorpha</taxon>
        <taxon>Strongyloidea</taxon>
        <taxon>Ancylostomatidae</taxon>
        <taxon>Ancylostomatinae</taxon>
        <taxon>Ancylostoma</taxon>
    </lineage>
</organism>
<dbReference type="PROSITE" id="PS50181">
    <property type="entry name" value="FBOX"/>
    <property type="match status" value="1"/>
</dbReference>
<proteinExistence type="predicted"/>
<dbReference type="AlphaFoldDB" id="A0A016SGN9"/>